<feature type="compositionally biased region" description="Basic and acidic residues" evidence="3">
    <location>
        <begin position="105"/>
        <end position="114"/>
    </location>
</feature>
<dbReference type="InterPro" id="IPR054414">
    <property type="entry name" value="Ccdc124/Oxs1_C"/>
</dbReference>
<dbReference type="InterPro" id="IPR010422">
    <property type="entry name" value="Ccdc124/Oxs1"/>
</dbReference>
<keyword evidence="6" id="KW-1185">Reference proteome</keyword>
<feature type="region of interest" description="Disordered" evidence="3">
    <location>
        <begin position="101"/>
        <end position="203"/>
    </location>
</feature>
<organism evidence="5 6">
    <name type="scientific">Chlorella ohadii</name>
    <dbReference type="NCBI Taxonomy" id="2649997"/>
    <lineage>
        <taxon>Eukaryota</taxon>
        <taxon>Viridiplantae</taxon>
        <taxon>Chlorophyta</taxon>
        <taxon>core chlorophytes</taxon>
        <taxon>Trebouxiophyceae</taxon>
        <taxon>Chlorellales</taxon>
        <taxon>Chlorellaceae</taxon>
        <taxon>Chlorella clade</taxon>
        <taxon>Chlorella</taxon>
    </lineage>
</organism>
<evidence type="ECO:0000313" key="6">
    <source>
        <dbReference type="Proteomes" id="UP001205105"/>
    </source>
</evidence>
<gene>
    <name evidence="5" type="ORF">COHA_000152</name>
</gene>
<dbReference type="PANTHER" id="PTHR21680:SF0">
    <property type="entry name" value="COILED-COIL DOMAIN-CONTAINING PROTEIN 124"/>
    <property type="match status" value="1"/>
</dbReference>
<dbReference type="PANTHER" id="PTHR21680">
    <property type="entry name" value="COILED-COIL DOMAIN-CONTAINING PROTEIN 124"/>
    <property type="match status" value="1"/>
</dbReference>
<protein>
    <recommendedName>
        <fullName evidence="4">Coiled-coil domain-containing protein</fullName>
    </recommendedName>
</protein>
<comment type="caution">
    <text evidence="5">The sequence shown here is derived from an EMBL/GenBank/DDBJ whole genome shotgun (WGS) entry which is preliminary data.</text>
</comment>
<comment type="similarity">
    <text evidence="1">Belongs to the CCDC124 family.</text>
</comment>
<dbReference type="Pfam" id="PF06244">
    <property type="entry name" value="Ccdc124"/>
    <property type="match status" value="1"/>
</dbReference>
<sequence length="313" mass="35014">MMSTLFPGNVKTDVGRKSILNNCTDSSVFMDKIKDWENYYYSSPDVAFMTATEAGELVYRLLIDPTPPLRVLMNPEESIEYVYMNMQRVTVVTMGKMAKSGVSEKVQEARDRKSGAKKAAADAAAKAKDDAYWDGHANPKAKRDQKREEQERQREEAAKKKAEAKRLAAEEEAALAAAGKKKASKPAPPKVTAAQLASMREREQREMAQQAAEQQDAQRRMVSEDQYAAAVEVDNRNREEGVVEARSMDAALQALSLGKQEVDRHPEKRAKAAWEAYYEEQLQVLKQARHCIACTCAGLKLRLTLEGMSCRSD</sequence>
<reference evidence="5" key="1">
    <citation type="submission" date="2020-11" db="EMBL/GenBank/DDBJ databases">
        <title>Chlorella ohadii genome sequencing and assembly.</title>
        <authorList>
            <person name="Murik O."/>
            <person name="Treves H."/>
            <person name="Kedem I."/>
            <person name="Shotland Y."/>
            <person name="Kaplan A."/>
        </authorList>
    </citation>
    <scope>NUCLEOTIDE SEQUENCE</scope>
    <source>
        <strain evidence="5">1</strain>
    </source>
</reference>
<evidence type="ECO:0000256" key="3">
    <source>
        <dbReference type="SAM" id="MobiDB-lite"/>
    </source>
</evidence>
<evidence type="ECO:0000256" key="1">
    <source>
        <dbReference type="ARBA" id="ARBA00008296"/>
    </source>
</evidence>
<dbReference type="GO" id="GO:0003713">
    <property type="term" value="F:transcription coactivator activity"/>
    <property type="evidence" value="ECO:0007669"/>
    <property type="project" value="TreeGrafter"/>
</dbReference>
<dbReference type="GO" id="GO:0006366">
    <property type="term" value="P:transcription by RNA polymerase II"/>
    <property type="evidence" value="ECO:0007669"/>
    <property type="project" value="TreeGrafter"/>
</dbReference>
<proteinExistence type="inferred from homology"/>
<feature type="domain" description="Coiled-coil" evidence="4">
    <location>
        <begin position="236"/>
        <end position="289"/>
    </location>
</feature>
<feature type="compositionally biased region" description="Basic and acidic residues" evidence="3">
    <location>
        <begin position="141"/>
        <end position="169"/>
    </location>
</feature>
<accession>A0AAD5E1G1</accession>
<evidence type="ECO:0000259" key="4">
    <source>
        <dbReference type="Pfam" id="PF06244"/>
    </source>
</evidence>
<evidence type="ECO:0000256" key="2">
    <source>
        <dbReference type="ARBA" id="ARBA00023054"/>
    </source>
</evidence>
<name>A0AAD5E1G1_9CHLO</name>
<dbReference type="GO" id="GO:0005634">
    <property type="term" value="C:nucleus"/>
    <property type="evidence" value="ECO:0007669"/>
    <property type="project" value="TreeGrafter"/>
</dbReference>
<evidence type="ECO:0000313" key="5">
    <source>
        <dbReference type="EMBL" id="KAI7846315.1"/>
    </source>
</evidence>
<keyword evidence="2" id="KW-0175">Coiled coil</keyword>
<dbReference type="EMBL" id="JADXDR010000004">
    <property type="protein sequence ID" value="KAI7846315.1"/>
    <property type="molecule type" value="Genomic_DNA"/>
</dbReference>
<dbReference type="AlphaFoldDB" id="A0AAD5E1G1"/>
<dbReference type="Proteomes" id="UP001205105">
    <property type="component" value="Unassembled WGS sequence"/>
</dbReference>